<sequence length="203" mass="22484">MQPITLTDGVVTLAAPTEDDVEAVTALCQDAAIQEWTTVPSPYARSDAEGFVRGWVRAGWAEDRERTWGIRTDGVLRGMVGLSRQPVRSAEVGYWLGASARGQGILHRALLLVLEHAFDPAGMDVDRVVWHAYGGNWASWRAVWRVGFRFEGVVRDGAVQRDRRRDDWVGTLLRDDPREPLAPWPATDLVAPRPSAPSGRMTA</sequence>
<reference evidence="3 4" key="2">
    <citation type="journal article" date="2015" name="Stand. Genomic Sci.">
        <title>Draft genome sequence of Cellulomonas carbonis T26(T) and comparative analysis of six Cellulomonas genomes.</title>
        <authorList>
            <person name="Zhuang W."/>
            <person name="Zhang S."/>
            <person name="Xia X."/>
            <person name="Wang G."/>
        </authorList>
    </citation>
    <scope>NUCLEOTIDE SEQUENCE [LARGE SCALE GENOMIC DNA]</scope>
    <source>
        <strain evidence="3 4">T26</strain>
    </source>
</reference>
<evidence type="ECO:0000313" key="4">
    <source>
        <dbReference type="Proteomes" id="UP000029839"/>
    </source>
</evidence>
<dbReference type="RefSeq" id="WP_052426139.1">
    <property type="nucleotide sequence ID" value="NZ_AXCY01000033.1"/>
</dbReference>
<dbReference type="GO" id="GO:0008999">
    <property type="term" value="F:protein-N-terminal-alanine acetyltransferase activity"/>
    <property type="evidence" value="ECO:0007669"/>
    <property type="project" value="TreeGrafter"/>
</dbReference>
<feature type="domain" description="N-acetyltransferase" evidence="2">
    <location>
        <begin position="11"/>
        <end position="166"/>
    </location>
</feature>
<gene>
    <name evidence="3" type="ORF">N868_12540</name>
</gene>
<dbReference type="InterPro" id="IPR000182">
    <property type="entry name" value="GNAT_dom"/>
</dbReference>
<proteinExistence type="predicted"/>
<dbReference type="PANTHER" id="PTHR43441">
    <property type="entry name" value="RIBOSOMAL-PROTEIN-SERINE ACETYLTRANSFERASE"/>
    <property type="match status" value="1"/>
</dbReference>
<evidence type="ECO:0000256" key="1">
    <source>
        <dbReference type="SAM" id="MobiDB-lite"/>
    </source>
</evidence>
<feature type="region of interest" description="Disordered" evidence="1">
    <location>
        <begin position="175"/>
        <end position="203"/>
    </location>
</feature>
<dbReference type="PROSITE" id="PS51186">
    <property type="entry name" value="GNAT"/>
    <property type="match status" value="1"/>
</dbReference>
<dbReference type="InterPro" id="IPR051908">
    <property type="entry name" value="Ribosomal_N-acetyltransferase"/>
</dbReference>
<evidence type="ECO:0000259" key="2">
    <source>
        <dbReference type="PROSITE" id="PS51186"/>
    </source>
</evidence>
<dbReference type="AlphaFoldDB" id="A0A0A0BR89"/>
<dbReference type="InterPro" id="IPR016181">
    <property type="entry name" value="Acyl_CoA_acyltransferase"/>
</dbReference>
<protein>
    <submittedName>
        <fullName evidence="3">Acetyltransferase</fullName>
    </submittedName>
</protein>
<comment type="caution">
    <text evidence="3">The sequence shown here is derived from an EMBL/GenBank/DDBJ whole genome shotgun (WGS) entry which is preliminary data.</text>
</comment>
<organism evidence="3 4">
    <name type="scientific">Cellulomonas carbonis T26</name>
    <dbReference type="NCBI Taxonomy" id="947969"/>
    <lineage>
        <taxon>Bacteria</taxon>
        <taxon>Bacillati</taxon>
        <taxon>Actinomycetota</taxon>
        <taxon>Actinomycetes</taxon>
        <taxon>Micrococcales</taxon>
        <taxon>Cellulomonadaceae</taxon>
        <taxon>Cellulomonas</taxon>
    </lineage>
</organism>
<dbReference type="GO" id="GO:1990189">
    <property type="term" value="F:protein N-terminal-serine acetyltransferase activity"/>
    <property type="evidence" value="ECO:0007669"/>
    <property type="project" value="TreeGrafter"/>
</dbReference>
<dbReference type="SUPFAM" id="SSF55729">
    <property type="entry name" value="Acyl-CoA N-acyltransferases (Nat)"/>
    <property type="match status" value="1"/>
</dbReference>
<dbReference type="Gene3D" id="3.40.630.30">
    <property type="match status" value="1"/>
</dbReference>
<accession>A0A0A0BR89</accession>
<reference evidence="3 4" key="1">
    <citation type="submission" date="2013-08" db="EMBL/GenBank/DDBJ databases">
        <title>Genome sequencing of Cellulomonas carbonis T26.</title>
        <authorList>
            <person name="Chen F."/>
            <person name="Li Y."/>
            <person name="Wang G."/>
        </authorList>
    </citation>
    <scope>NUCLEOTIDE SEQUENCE [LARGE SCALE GENOMIC DNA]</scope>
    <source>
        <strain evidence="3 4">T26</strain>
    </source>
</reference>
<dbReference type="EMBL" id="AXCY01000033">
    <property type="protein sequence ID" value="KGM10988.1"/>
    <property type="molecule type" value="Genomic_DNA"/>
</dbReference>
<evidence type="ECO:0000313" key="3">
    <source>
        <dbReference type="EMBL" id="KGM10988.1"/>
    </source>
</evidence>
<dbReference type="GO" id="GO:0005737">
    <property type="term" value="C:cytoplasm"/>
    <property type="evidence" value="ECO:0007669"/>
    <property type="project" value="TreeGrafter"/>
</dbReference>
<dbReference type="Pfam" id="PF13302">
    <property type="entry name" value="Acetyltransf_3"/>
    <property type="match status" value="1"/>
</dbReference>
<keyword evidence="4" id="KW-1185">Reference proteome</keyword>
<name>A0A0A0BR89_9CELL</name>
<dbReference type="OrthoDB" id="9795188at2"/>
<dbReference type="Proteomes" id="UP000029839">
    <property type="component" value="Unassembled WGS sequence"/>
</dbReference>
<dbReference type="PANTHER" id="PTHR43441:SF10">
    <property type="entry name" value="ACETYLTRANSFERASE"/>
    <property type="match status" value="1"/>
</dbReference>
<keyword evidence="3" id="KW-0808">Transferase</keyword>